<dbReference type="EMBL" id="BK015273">
    <property type="protein sequence ID" value="DAD99046.1"/>
    <property type="molecule type" value="Genomic_DNA"/>
</dbReference>
<evidence type="ECO:0000313" key="1">
    <source>
        <dbReference type="EMBL" id="DAD99046.1"/>
    </source>
</evidence>
<accession>A0A8S5NW96</accession>
<protein>
    <submittedName>
        <fullName evidence="1">Uncharacterized protein</fullName>
    </submittedName>
</protein>
<proteinExistence type="predicted"/>
<sequence>MVSKERFVNGALRYVEQEVLPHFPEMKAVVVAGVVALYAKRTPQIFEKLESIPAVKMMRVLEDGNIDEDALYNAFAPQIRKPLEFDIPFVGKLSFDRAEVDKLLRYIKEA</sequence>
<reference evidence="1" key="1">
    <citation type="journal article" date="2021" name="Proc. Natl. Acad. Sci. U.S.A.">
        <title>A Catalog of Tens of Thousands of Viruses from Human Metagenomes Reveals Hidden Associations with Chronic Diseases.</title>
        <authorList>
            <person name="Tisza M.J."/>
            <person name="Buck C.B."/>
        </authorList>
    </citation>
    <scope>NUCLEOTIDE SEQUENCE</scope>
    <source>
        <strain evidence="1">CtVzN31</strain>
    </source>
</reference>
<name>A0A8S5NW96_9CAUD</name>
<organism evidence="1">
    <name type="scientific">Siphoviridae sp. ctVzN31</name>
    <dbReference type="NCBI Taxonomy" id="2825534"/>
    <lineage>
        <taxon>Viruses</taxon>
        <taxon>Duplodnaviria</taxon>
        <taxon>Heunggongvirae</taxon>
        <taxon>Uroviricota</taxon>
        <taxon>Caudoviricetes</taxon>
    </lineage>
</organism>